<gene>
    <name evidence="4 6" type="primary">recO</name>
    <name evidence="6" type="ORF">STABA_v1c07450</name>
</gene>
<comment type="similarity">
    <text evidence="4">Belongs to the RecO family.</text>
</comment>
<dbReference type="HAMAP" id="MF_00201">
    <property type="entry name" value="RecO"/>
    <property type="match status" value="1"/>
</dbReference>
<evidence type="ECO:0000313" key="6">
    <source>
        <dbReference type="EMBL" id="QGS52101.1"/>
    </source>
</evidence>
<dbReference type="PANTHER" id="PTHR33991:SF1">
    <property type="entry name" value="DNA REPAIR PROTEIN RECO"/>
    <property type="match status" value="1"/>
</dbReference>
<dbReference type="InterPro" id="IPR003717">
    <property type="entry name" value="RecO"/>
</dbReference>
<dbReference type="OrthoDB" id="404042at2"/>
<dbReference type="GO" id="GO:0006310">
    <property type="term" value="P:DNA recombination"/>
    <property type="evidence" value="ECO:0007669"/>
    <property type="project" value="UniProtKB-UniRule"/>
</dbReference>
<sequence length="260" mass="30421">MAAIKIEGFVLNSYDYDDYAKVIKVYSKQYGVLSFFAPGVNKEASKNKYSIQTLSYSDFEIFKSRSDNKISKLKTGNLKKEYFNIAKTYVNYVYVSVTISMIEQLSVPGFQNYKIYNAFKTMLENIDNNINVFNNYVLFLLFYIQNSEYKFNLNYCSRCKKRDYPIVRFEYSDKTLVCKRCLWPGEIIQPLSFVNILSNFNKHTFNYLVDQRYNAVDIIVLHNLMLDYLESDLGIFISGSRILKNSASTFISEVNAIQYK</sequence>
<feature type="domain" description="DNA replication/recombination mediator RecO N-terminal" evidence="5">
    <location>
        <begin position="1"/>
        <end position="80"/>
    </location>
</feature>
<dbReference type="KEGG" id="stab:STABA_v1c07450"/>
<organism evidence="6 7">
    <name type="scientific">Spiroplasma tabanidicola</name>
    <dbReference type="NCBI Taxonomy" id="324079"/>
    <lineage>
        <taxon>Bacteria</taxon>
        <taxon>Bacillati</taxon>
        <taxon>Mycoplasmatota</taxon>
        <taxon>Mollicutes</taxon>
        <taxon>Entomoplasmatales</taxon>
        <taxon>Spiroplasmataceae</taxon>
        <taxon>Spiroplasma</taxon>
    </lineage>
</organism>
<proteinExistence type="inferred from homology"/>
<protein>
    <recommendedName>
        <fullName evidence="4">DNA repair protein RecO</fullName>
    </recommendedName>
    <alternativeName>
        <fullName evidence="4">Recombination protein O</fullName>
    </alternativeName>
</protein>
<dbReference type="PANTHER" id="PTHR33991">
    <property type="entry name" value="DNA REPAIR PROTEIN RECO"/>
    <property type="match status" value="1"/>
</dbReference>
<evidence type="ECO:0000259" key="5">
    <source>
        <dbReference type="Pfam" id="PF11967"/>
    </source>
</evidence>
<evidence type="ECO:0000256" key="3">
    <source>
        <dbReference type="ARBA" id="ARBA00023204"/>
    </source>
</evidence>
<dbReference type="Gene3D" id="2.40.50.140">
    <property type="entry name" value="Nucleic acid-binding proteins"/>
    <property type="match status" value="1"/>
</dbReference>
<dbReference type="InterPro" id="IPR037278">
    <property type="entry name" value="ARFGAP/RecO"/>
</dbReference>
<evidence type="ECO:0000256" key="4">
    <source>
        <dbReference type="HAMAP-Rule" id="MF_00201"/>
    </source>
</evidence>
<name>A0A6I6CAZ2_9MOLU</name>
<dbReference type="Pfam" id="PF11967">
    <property type="entry name" value="RecO_N"/>
    <property type="match status" value="1"/>
</dbReference>
<dbReference type="Pfam" id="PF02565">
    <property type="entry name" value="RecO_C"/>
    <property type="match status" value="1"/>
</dbReference>
<dbReference type="GO" id="GO:0006302">
    <property type="term" value="P:double-strand break repair"/>
    <property type="evidence" value="ECO:0007669"/>
    <property type="project" value="TreeGrafter"/>
</dbReference>
<evidence type="ECO:0000313" key="7">
    <source>
        <dbReference type="Proteomes" id="UP000424468"/>
    </source>
</evidence>
<dbReference type="InterPro" id="IPR012340">
    <property type="entry name" value="NA-bd_OB-fold"/>
</dbReference>
<comment type="function">
    <text evidence="4">Involved in DNA repair and RecF pathway recombination.</text>
</comment>
<evidence type="ECO:0000256" key="1">
    <source>
        <dbReference type="ARBA" id="ARBA00022763"/>
    </source>
</evidence>
<dbReference type="EMBL" id="CP046276">
    <property type="protein sequence ID" value="QGS52101.1"/>
    <property type="molecule type" value="Genomic_DNA"/>
</dbReference>
<dbReference type="RefSeq" id="WP_156006721.1">
    <property type="nucleotide sequence ID" value="NZ_CP046276.1"/>
</dbReference>
<keyword evidence="1 4" id="KW-0227">DNA damage</keyword>
<keyword evidence="3 4" id="KW-0234">DNA repair</keyword>
<dbReference type="NCBIfam" id="TIGR00613">
    <property type="entry name" value="reco"/>
    <property type="match status" value="1"/>
</dbReference>
<reference evidence="6 7" key="1">
    <citation type="submission" date="2019-11" db="EMBL/GenBank/DDBJ databases">
        <title>Complete genome sequence of Spiroplasma tabanidicola TAUS-1 (DSM 22603).</title>
        <authorList>
            <person name="Huang C.-T."/>
            <person name="Lin Y.-C."/>
            <person name="Kuo C.-H."/>
        </authorList>
    </citation>
    <scope>NUCLEOTIDE SEQUENCE [LARGE SCALE GENOMIC DNA]</scope>
    <source>
        <strain evidence="6 7">TAUS-1</strain>
    </source>
</reference>
<dbReference type="AlphaFoldDB" id="A0A6I6CAZ2"/>
<dbReference type="Proteomes" id="UP000424468">
    <property type="component" value="Chromosome"/>
</dbReference>
<accession>A0A6I6CAZ2</accession>
<dbReference type="SUPFAM" id="SSF57863">
    <property type="entry name" value="ArfGap/RecO-like zinc finger"/>
    <property type="match status" value="1"/>
</dbReference>
<dbReference type="SUPFAM" id="SSF50249">
    <property type="entry name" value="Nucleic acid-binding proteins"/>
    <property type="match status" value="1"/>
</dbReference>
<dbReference type="GO" id="GO:0043590">
    <property type="term" value="C:bacterial nucleoid"/>
    <property type="evidence" value="ECO:0007669"/>
    <property type="project" value="TreeGrafter"/>
</dbReference>
<keyword evidence="7" id="KW-1185">Reference proteome</keyword>
<keyword evidence="2 4" id="KW-0233">DNA recombination</keyword>
<evidence type="ECO:0000256" key="2">
    <source>
        <dbReference type="ARBA" id="ARBA00023172"/>
    </source>
</evidence>
<dbReference type="InterPro" id="IPR022572">
    <property type="entry name" value="DNA_rep/recomb_RecO_N"/>
</dbReference>